<organism evidence="6 7">
    <name type="scientific">Nocardiopsis gilva YIM 90087</name>
    <dbReference type="NCBI Taxonomy" id="1235441"/>
    <lineage>
        <taxon>Bacteria</taxon>
        <taxon>Bacillati</taxon>
        <taxon>Actinomycetota</taxon>
        <taxon>Actinomycetes</taxon>
        <taxon>Streptosporangiales</taxon>
        <taxon>Nocardiopsidaceae</taxon>
        <taxon>Nocardiopsis</taxon>
    </lineage>
</organism>
<dbReference type="GO" id="GO:0030170">
    <property type="term" value="F:pyridoxal phosphate binding"/>
    <property type="evidence" value="ECO:0007669"/>
    <property type="project" value="InterPro"/>
</dbReference>
<gene>
    <name evidence="6" type="ORF">CDO52_17840</name>
</gene>
<dbReference type="PROSITE" id="PS00455">
    <property type="entry name" value="AMP_BINDING"/>
    <property type="match status" value="1"/>
</dbReference>
<dbReference type="InterPro" id="IPR015421">
    <property type="entry name" value="PyrdxlP-dep_Trfase_major"/>
</dbReference>
<dbReference type="Pfam" id="PF00501">
    <property type="entry name" value="AMP-binding"/>
    <property type="match status" value="1"/>
</dbReference>
<dbReference type="InterPro" id="IPR045851">
    <property type="entry name" value="AMP-bd_C_sf"/>
</dbReference>
<evidence type="ECO:0000313" key="6">
    <source>
        <dbReference type="EMBL" id="ASU84412.1"/>
    </source>
</evidence>
<evidence type="ECO:0000256" key="2">
    <source>
        <dbReference type="ARBA" id="ARBA00022553"/>
    </source>
</evidence>
<name>A0A223S8K9_9ACTN</name>
<evidence type="ECO:0000256" key="3">
    <source>
        <dbReference type="SAM" id="MobiDB-lite"/>
    </source>
</evidence>
<dbReference type="Proteomes" id="UP000215005">
    <property type="component" value="Chromosome"/>
</dbReference>
<evidence type="ECO:0000256" key="1">
    <source>
        <dbReference type="ARBA" id="ARBA00022450"/>
    </source>
</evidence>
<dbReference type="SUPFAM" id="SSF53383">
    <property type="entry name" value="PLP-dependent transferases"/>
    <property type="match status" value="1"/>
</dbReference>
<evidence type="ECO:0000259" key="4">
    <source>
        <dbReference type="Pfam" id="PF00155"/>
    </source>
</evidence>
<dbReference type="InterPro" id="IPR015422">
    <property type="entry name" value="PyrdxlP-dep_Trfase_small"/>
</dbReference>
<feature type="domain" description="AMP-dependent synthetase/ligase" evidence="5">
    <location>
        <begin position="2"/>
        <end position="359"/>
    </location>
</feature>
<evidence type="ECO:0000259" key="5">
    <source>
        <dbReference type="Pfam" id="PF00501"/>
    </source>
</evidence>
<sequence length="985" mass="104840">MANEDPARTALRTSDEKLTYGELSREAAALAIKLAQRGVGRGSRILILPSRGISLVTTMLAAFRVGSAVSVVDPRHPDEYIAACVGVLEPELIVDLSDRSGPWAGRPVLREDDVRRTGSGCGHAPGPTAGQDLQPAEKAFQPDDCAIITFTSGTTGIPKAVAGRYSSLSYFYDWMDARFGPLHGARFGMCSSIGHDPIQRDIMTPLYLGGSIVVPQDDILDQPTELGQWLRDEHIEAVCLNPVLITSLDHEGPGLPDLRLFLSVGAALTRGHALRLRRLAPDARILNLYGSTETHRAVGYFEVPRQPEEIAALPATIPLGEGMKDARLEVVSLRDTSPCVPFEIGEIAMRSSQIGLGYLNSPELTSERFRPGPPAPPDGSSSGASFTTPTYMTGDLGYYAPGMGVISVGRSDDQVKINGYRVELAEVNAACHAHPQVSEAVTIVRDIDGVPSLTTFLVPSDETLQFSVQGFRAFLARTLPHYAVPQHIITRDSVPLTINRKVDIDTLKREAEARHAGDGTDVITDFVRRHTGMDRPPQDTPLGSLGIDSLRFSSLVSGLIPDAAARGRYRLRNSMTIGEIRQALTGEPPQAPVSVPLSVPRQRSAVTTGAVRHNEPVTRVSSTEITFGTRTLAHACSNDYLGLGTRTGDPEALEELFASGLPLHSHGSPAVNSHTAWHEQLAGLLCELYGTESSLLFSSAYLANTAVIPGVAGPGDHVLVDESSHASISDGCLLSGATIHVFRHNDVGHLASLVGNLEGSAGRKVIITEGVFSVEGDVADLPALSEVARAHDCLLMVDEASSLGQIGRSGHGVEEHFGLRSAVDLRVGSLAKALGSSGGYATGSRELVDAIRSVGGAVFSTGLSPVHAFMAHRSARELLDNGEALVSRLRSNAETWRSGLNDAGLSTGGSQAAIVPIMCGSAEEVDRRHSAMLDAGVYAIPIAYPWSRTVNAIRTSVTADHDSDDLMRLAAHVADVLLRAHEDSS</sequence>
<dbReference type="Gene3D" id="3.40.50.12780">
    <property type="entry name" value="N-terminal domain of ligase-like"/>
    <property type="match status" value="1"/>
</dbReference>
<dbReference type="PANTHER" id="PTHR44845:SF1">
    <property type="entry name" value="L-2-AMINOADIPATE REDUCTASE"/>
    <property type="match status" value="1"/>
</dbReference>
<accession>A0A223S8K9</accession>
<dbReference type="SUPFAM" id="SSF56801">
    <property type="entry name" value="Acetyl-CoA synthetase-like"/>
    <property type="match status" value="1"/>
</dbReference>
<evidence type="ECO:0008006" key="8">
    <source>
        <dbReference type="Google" id="ProtNLM"/>
    </source>
</evidence>
<dbReference type="Gene3D" id="3.40.640.10">
    <property type="entry name" value="Type I PLP-dependent aspartate aminotransferase-like (Major domain)"/>
    <property type="match status" value="1"/>
</dbReference>
<feature type="region of interest" description="Disordered" evidence="3">
    <location>
        <begin position="363"/>
        <end position="387"/>
    </location>
</feature>
<dbReference type="InterPro" id="IPR000873">
    <property type="entry name" value="AMP-dep_synth/lig_dom"/>
</dbReference>
<dbReference type="OrthoDB" id="3885064at2"/>
<dbReference type="AlphaFoldDB" id="A0A223S8K9"/>
<dbReference type="Gene3D" id="3.30.300.30">
    <property type="match status" value="1"/>
</dbReference>
<protein>
    <recommendedName>
        <fullName evidence="8">Carrier domain-containing protein</fullName>
    </recommendedName>
</protein>
<dbReference type="InterPro" id="IPR004839">
    <property type="entry name" value="Aminotransferase_I/II_large"/>
</dbReference>
<keyword evidence="1" id="KW-0596">Phosphopantetheine</keyword>
<dbReference type="PANTHER" id="PTHR44845">
    <property type="entry name" value="CARRIER DOMAIN-CONTAINING PROTEIN"/>
    <property type="match status" value="1"/>
</dbReference>
<reference evidence="6 7" key="1">
    <citation type="submission" date="2017-08" db="EMBL/GenBank/DDBJ databases">
        <title>The complete genome sequence of Nocardiopsis gilva YIM 90087.</title>
        <authorList>
            <person name="Yin M."/>
            <person name="Tang S."/>
        </authorList>
    </citation>
    <scope>NUCLEOTIDE SEQUENCE [LARGE SCALE GENOMIC DNA]</scope>
    <source>
        <strain evidence="6 7">YIM 90087</strain>
    </source>
</reference>
<dbReference type="InterPro" id="IPR015424">
    <property type="entry name" value="PyrdxlP-dep_Trfase"/>
</dbReference>
<dbReference type="KEGG" id="ngv:CDO52_17840"/>
<dbReference type="InterPro" id="IPR042099">
    <property type="entry name" value="ANL_N_sf"/>
</dbReference>
<feature type="domain" description="Aminotransferase class I/classII large" evidence="4">
    <location>
        <begin position="636"/>
        <end position="972"/>
    </location>
</feature>
<evidence type="ECO:0000313" key="7">
    <source>
        <dbReference type="Proteomes" id="UP000215005"/>
    </source>
</evidence>
<dbReference type="EMBL" id="CP022753">
    <property type="protein sequence ID" value="ASU84412.1"/>
    <property type="molecule type" value="Genomic_DNA"/>
</dbReference>
<keyword evidence="7" id="KW-1185">Reference proteome</keyword>
<dbReference type="InterPro" id="IPR020845">
    <property type="entry name" value="AMP-binding_CS"/>
</dbReference>
<keyword evidence="2" id="KW-0597">Phosphoprotein</keyword>
<proteinExistence type="predicted"/>
<dbReference type="Pfam" id="PF00155">
    <property type="entry name" value="Aminotran_1_2"/>
    <property type="match status" value="1"/>
</dbReference>
<dbReference type="Gene3D" id="3.90.1150.10">
    <property type="entry name" value="Aspartate Aminotransferase, domain 1"/>
    <property type="match status" value="1"/>
</dbReference>